<protein>
    <submittedName>
        <fullName evidence="1">Uncharacterized protein</fullName>
    </submittedName>
</protein>
<proteinExistence type="predicted"/>
<keyword evidence="2" id="KW-1185">Reference proteome</keyword>
<evidence type="ECO:0000313" key="2">
    <source>
        <dbReference type="Proteomes" id="UP001433508"/>
    </source>
</evidence>
<accession>A0ACC3SPV0</accession>
<reference evidence="2" key="1">
    <citation type="journal article" date="2024" name="Front. Bioeng. Biotechnol.">
        <title>Genome-scale model development and genomic sequencing of the oleaginous clade Lipomyces.</title>
        <authorList>
            <person name="Czajka J.J."/>
            <person name="Han Y."/>
            <person name="Kim J."/>
            <person name="Mondo S.J."/>
            <person name="Hofstad B.A."/>
            <person name="Robles A."/>
            <person name="Haridas S."/>
            <person name="Riley R."/>
            <person name="LaButti K."/>
            <person name="Pangilinan J."/>
            <person name="Andreopoulos W."/>
            <person name="Lipzen A."/>
            <person name="Yan J."/>
            <person name="Wang M."/>
            <person name="Ng V."/>
            <person name="Grigoriev I.V."/>
            <person name="Spatafora J.W."/>
            <person name="Magnuson J.K."/>
            <person name="Baker S.E."/>
            <person name="Pomraning K.R."/>
        </authorList>
    </citation>
    <scope>NUCLEOTIDE SEQUENCE [LARGE SCALE GENOMIC DNA]</scope>
    <source>
        <strain evidence="2">CBS 7786</strain>
    </source>
</reference>
<evidence type="ECO:0000313" key="1">
    <source>
        <dbReference type="EMBL" id="KAK9233688.1"/>
    </source>
</evidence>
<dbReference type="Proteomes" id="UP001433508">
    <property type="component" value="Unassembled WGS sequence"/>
</dbReference>
<name>A0ACC3SPV0_LIPKO</name>
<gene>
    <name evidence="1" type="ORF">V1525DRAFT_392259</name>
</gene>
<organism evidence="1 2">
    <name type="scientific">Lipomyces kononenkoae</name>
    <name type="common">Yeast</name>
    <dbReference type="NCBI Taxonomy" id="34357"/>
    <lineage>
        <taxon>Eukaryota</taxon>
        <taxon>Fungi</taxon>
        <taxon>Dikarya</taxon>
        <taxon>Ascomycota</taxon>
        <taxon>Saccharomycotina</taxon>
        <taxon>Lipomycetes</taxon>
        <taxon>Lipomycetales</taxon>
        <taxon>Lipomycetaceae</taxon>
        <taxon>Lipomyces</taxon>
    </lineage>
</organism>
<sequence>MSAASTPLNEQENYPQLPLLSAPSLAINSADDDGVMSGPSPEQQLLIAPPELPAVGGDLAVQNEIFLHNSHMEAVRQKYALRPKSTSLAYAPIQRRFTEWCDSRQFVDGQLATEQKLIVFLQTEVIDKGCRNRERPYMLNALKLHVAAVTDLWKQQVDLGINPHSKPRSANVQAMLNAYSMQTYKRNRDSYTDRGTGSIFDGYNTEGMLKIARATLSRPDSYGDRIQGLLDFLLGNYMLLRGNNRRNIELADLYLLPYENEGPTKCNVLVILLSNGKTNQHGRVDHAGAMRNQEVMICPFFMLALQFFFRFHVDQEPFPVFRSNQHWFDTKLFFQY</sequence>
<feature type="non-terminal residue" evidence="1">
    <location>
        <position position="336"/>
    </location>
</feature>
<dbReference type="EMBL" id="MU971704">
    <property type="protein sequence ID" value="KAK9233688.1"/>
    <property type="molecule type" value="Genomic_DNA"/>
</dbReference>
<comment type="caution">
    <text evidence="1">The sequence shown here is derived from an EMBL/GenBank/DDBJ whole genome shotgun (WGS) entry which is preliminary data.</text>
</comment>